<dbReference type="Proteomes" id="UP000010798">
    <property type="component" value="Plasmid pSINAC02"/>
</dbReference>
<evidence type="ECO:0000313" key="2">
    <source>
        <dbReference type="Proteomes" id="UP000010798"/>
    </source>
</evidence>
<sequence length="54" mass="5960">MSLLANGLNPDGMLFEDAVDAVGILEMTKRTVPRNEWVDLFAAQAEDSKLDGFF</sequence>
<dbReference type="EMBL" id="CP003366">
    <property type="protein sequence ID" value="AGA31665.1"/>
    <property type="molecule type" value="Genomic_DNA"/>
</dbReference>
<reference evidence="1 2" key="1">
    <citation type="submission" date="2012-02" db="EMBL/GenBank/DDBJ databases">
        <title>Complete sequence of plasmid 2 of Singulisphaera acidiphila DSM 18658.</title>
        <authorList>
            <consortium name="US DOE Joint Genome Institute (JGI-PGF)"/>
            <person name="Lucas S."/>
            <person name="Copeland A."/>
            <person name="Lapidus A."/>
            <person name="Glavina del Rio T."/>
            <person name="Dalin E."/>
            <person name="Tice H."/>
            <person name="Bruce D."/>
            <person name="Goodwin L."/>
            <person name="Pitluck S."/>
            <person name="Peters L."/>
            <person name="Ovchinnikova G."/>
            <person name="Chertkov O."/>
            <person name="Kyrpides N."/>
            <person name="Mavromatis K."/>
            <person name="Ivanova N."/>
            <person name="Brettin T."/>
            <person name="Detter J.C."/>
            <person name="Han C."/>
            <person name="Larimer F."/>
            <person name="Land M."/>
            <person name="Hauser L."/>
            <person name="Markowitz V."/>
            <person name="Cheng J.-F."/>
            <person name="Hugenholtz P."/>
            <person name="Woyke T."/>
            <person name="Wu D."/>
            <person name="Tindall B."/>
            <person name="Pomrenke H."/>
            <person name="Brambilla E."/>
            <person name="Klenk H.-P."/>
            <person name="Eisen J.A."/>
        </authorList>
    </citation>
    <scope>NUCLEOTIDE SEQUENCE [LARGE SCALE GENOMIC DNA]</scope>
    <source>
        <strain evidence="2">ATCC BAA-1392 / DSM 18658 / VKM B-2454 / MOB10</strain>
        <plasmid evidence="1 2">pSINAC02</plasmid>
    </source>
</reference>
<geneLocation type="plasmid" evidence="1 2">
    <name>pSINAC02</name>
</geneLocation>
<name>L0DRP2_SINAD</name>
<proteinExistence type="predicted"/>
<gene>
    <name evidence="1" type="ordered locus">Sinac_7634</name>
</gene>
<evidence type="ECO:0000313" key="1">
    <source>
        <dbReference type="EMBL" id="AGA31665.1"/>
    </source>
</evidence>
<protein>
    <submittedName>
        <fullName evidence="1">Uncharacterized protein</fullName>
    </submittedName>
</protein>
<dbReference type="HOGENOM" id="CLU_3048024_0_0_0"/>
<keyword evidence="1" id="KW-0614">Plasmid</keyword>
<accession>L0DRP2</accession>
<dbReference type="KEGG" id="saci:Sinac_7634"/>
<dbReference type="AlphaFoldDB" id="L0DRP2"/>
<keyword evidence="2" id="KW-1185">Reference proteome</keyword>
<organism evidence="1 2">
    <name type="scientific">Singulisphaera acidiphila (strain ATCC BAA-1392 / DSM 18658 / VKM B-2454 / MOB10)</name>
    <dbReference type="NCBI Taxonomy" id="886293"/>
    <lineage>
        <taxon>Bacteria</taxon>
        <taxon>Pseudomonadati</taxon>
        <taxon>Planctomycetota</taxon>
        <taxon>Planctomycetia</taxon>
        <taxon>Isosphaerales</taxon>
        <taxon>Isosphaeraceae</taxon>
        <taxon>Singulisphaera</taxon>
    </lineage>
</organism>
<dbReference type="RefSeq" id="WP_015250725.1">
    <property type="nucleotide sequence ID" value="NC_019894.1"/>
</dbReference>